<gene>
    <name evidence="1" type="ORF">NCTC12993_01897</name>
</gene>
<organism evidence="1 2">
    <name type="scientific">Kluyvera cryocrescens</name>
    <name type="common">Kluyvera citrophila</name>
    <dbReference type="NCBI Taxonomy" id="580"/>
    <lineage>
        <taxon>Bacteria</taxon>
        <taxon>Pseudomonadati</taxon>
        <taxon>Pseudomonadota</taxon>
        <taxon>Gammaproteobacteria</taxon>
        <taxon>Enterobacterales</taxon>
        <taxon>Enterobacteriaceae</taxon>
        <taxon>Kluyvera</taxon>
    </lineage>
</organism>
<dbReference type="AlphaFoldDB" id="A0A485AK25"/>
<dbReference type="EMBL" id="CAADJD010000015">
    <property type="protein sequence ID" value="VFS61362.1"/>
    <property type="molecule type" value="Genomic_DNA"/>
</dbReference>
<keyword evidence="2" id="KW-1185">Reference proteome</keyword>
<reference evidence="1 2" key="1">
    <citation type="submission" date="2019-03" db="EMBL/GenBank/DDBJ databases">
        <authorList>
            <consortium name="Pathogen Informatics"/>
        </authorList>
    </citation>
    <scope>NUCLEOTIDE SEQUENCE [LARGE SCALE GENOMIC DNA]</scope>
    <source>
        <strain evidence="1 2">NCTC12993</strain>
    </source>
</reference>
<evidence type="ECO:0000313" key="1">
    <source>
        <dbReference type="EMBL" id="VFS61362.1"/>
    </source>
</evidence>
<proteinExistence type="predicted"/>
<accession>A0A485AK25</accession>
<name>A0A485AK25_KLUCR</name>
<sequence>MVAHVMLQGHVQHRCGKGDAGVQLFLEDQRYALTEHVTQYPAKYAGNNRRDNGDYRAFSHI</sequence>
<evidence type="ECO:0000313" key="2">
    <source>
        <dbReference type="Proteomes" id="UP000401081"/>
    </source>
</evidence>
<dbReference type="Proteomes" id="UP000401081">
    <property type="component" value="Unassembled WGS sequence"/>
</dbReference>
<protein>
    <submittedName>
        <fullName evidence="1">Uncharacterized protein</fullName>
    </submittedName>
</protein>